<dbReference type="Gene3D" id="1.10.260.40">
    <property type="entry name" value="lambda repressor-like DNA-binding domains"/>
    <property type="match status" value="1"/>
</dbReference>
<evidence type="ECO:0000313" key="6">
    <source>
        <dbReference type="EMBL" id="MBC3442611.1"/>
    </source>
</evidence>
<gene>
    <name evidence="7" type="ORF">HU737_006150</name>
    <name evidence="6" type="ORF">HU737_18130</name>
</gene>
<dbReference type="SUPFAM" id="SSF47413">
    <property type="entry name" value="lambda repressor-like DNA-binding domains"/>
    <property type="match status" value="1"/>
</dbReference>
<comment type="caution">
    <text evidence="6">The sequence shown here is derived from an EMBL/GenBank/DDBJ whole genome shotgun (WGS) entry which is preliminary data.</text>
</comment>
<keyword evidence="3 6" id="KW-0238">DNA-binding</keyword>
<reference evidence="6" key="2">
    <citation type="submission" date="2020-07" db="EMBL/GenBank/DDBJ databases">
        <authorList>
            <person name="Lood C."/>
            <person name="Girard L."/>
        </authorList>
    </citation>
    <scope>NUCLEOTIDE SEQUENCE</scope>
    <source>
        <strain evidence="6">SWRI10</strain>
    </source>
</reference>
<evidence type="ECO:0000256" key="4">
    <source>
        <dbReference type="ARBA" id="ARBA00023163"/>
    </source>
</evidence>
<dbReference type="Pfam" id="PF00532">
    <property type="entry name" value="Peripla_BP_1"/>
    <property type="match status" value="1"/>
</dbReference>
<reference evidence="7" key="3">
    <citation type="submission" date="2021-06" db="EMBL/GenBank/DDBJ databases">
        <title>Updating the genus Pseudomonas: Description of 43 new species and partition of the Pseudomonas putida group.</title>
        <authorList>
            <person name="Girard L."/>
            <person name="Lood C."/>
            <person name="Vandamme P."/>
            <person name="Rokni-Zadeh H."/>
            <person name="Van Noort V."/>
            <person name="Hofte M."/>
            <person name="Lavigne R."/>
            <person name="De Mot R."/>
        </authorList>
    </citation>
    <scope>NUCLEOTIDE SEQUENCE</scope>
    <source>
        <strain evidence="7">SWRI10</strain>
    </source>
</reference>
<accession>A0A923JWV8</accession>
<evidence type="ECO:0000259" key="5">
    <source>
        <dbReference type="PROSITE" id="PS50932"/>
    </source>
</evidence>
<dbReference type="InterPro" id="IPR000843">
    <property type="entry name" value="HTH_LacI"/>
</dbReference>
<dbReference type="InterPro" id="IPR001761">
    <property type="entry name" value="Peripla_BP/Lac1_sug-bd_dom"/>
</dbReference>
<dbReference type="GO" id="GO:0000976">
    <property type="term" value="F:transcription cis-regulatory region binding"/>
    <property type="evidence" value="ECO:0007669"/>
    <property type="project" value="TreeGrafter"/>
</dbReference>
<dbReference type="EMBL" id="JABWRE010000014">
    <property type="protein sequence ID" value="MBC3442611.1"/>
    <property type="molecule type" value="Genomic_DNA"/>
</dbReference>
<dbReference type="AlphaFoldDB" id="A0A923JWV8"/>
<dbReference type="RefSeq" id="WP_186556128.1">
    <property type="nucleotide sequence ID" value="NZ_JABWRE020000001.1"/>
</dbReference>
<sequence length="342" mass="36972">MATIKDVAALAGISYTTVSHVLNKTRPVSEQVRLKVEAAIVELDYVPSAVARSLKARSTATIGLLVPNSVNPYFAELARGIEDGCERNGYCVILCNSDDNPQKQRSYLRVLLEKRIDGLVVASVGEDSDLLHSLSGVRTPMVIVDRALEGVDADLVRIDHEQGAYLATRHLLELGHRDIACIGGPAETGVSQLRLAGYRRAMAEADAPIAADRVLHCDFTSPGGHAAAARLLDGPRPTAIFAGNDMIGFGVLRAAAERNINVPGELSVIGFDDIELSRYVYPPLTTVGQSIRELGESAAELLLSRIATPRRESAQAEQRIVAPRIVMRESTGPRPDLFNDYR</sequence>
<reference evidence="6" key="1">
    <citation type="journal article" date="2020" name="Microorganisms">
        <title>Reliable Identification of Environmental Pseudomonas Isolates Using the rpoD Gene.</title>
        <authorList>
            <consortium name="The Broad Institute Genome Sequencing Platform"/>
            <person name="Girard L."/>
            <person name="Lood C."/>
            <person name="Rokni-Zadeh H."/>
            <person name="van Noort V."/>
            <person name="Lavigne R."/>
            <person name="De Mot R."/>
        </authorList>
    </citation>
    <scope>NUCLEOTIDE SEQUENCE</scope>
    <source>
        <strain evidence="6">SWRI10</strain>
    </source>
</reference>
<keyword evidence="2" id="KW-0805">Transcription regulation</keyword>
<keyword evidence="4" id="KW-0804">Transcription</keyword>
<dbReference type="InterPro" id="IPR028082">
    <property type="entry name" value="Peripla_BP_I"/>
</dbReference>
<dbReference type="PANTHER" id="PTHR30146">
    <property type="entry name" value="LACI-RELATED TRANSCRIPTIONAL REPRESSOR"/>
    <property type="match status" value="1"/>
</dbReference>
<feature type="domain" description="HTH lacI-type" evidence="5">
    <location>
        <begin position="2"/>
        <end position="56"/>
    </location>
</feature>
<dbReference type="EMBL" id="JABWRE020000001">
    <property type="protein sequence ID" value="MBV4535555.1"/>
    <property type="molecule type" value="Genomic_DNA"/>
</dbReference>
<organism evidence="6">
    <name type="scientific">Pseudomonas urmiensis</name>
    <dbReference type="NCBI Taxonomy" id="2745493"/>
    <lineage>
        <taxon>Bacteria</taxon>
        <taxon>Pseudomonadati</taxon>
        <taxon>Pseudomonadota</taxon>
        <taxon>Gammaproteobacteria</taxon>
        <taxon>Pseudomonadales</taxon>
        <taxon>Pseudomonadaceae</taxon>
        <taxon>Pseudomonas</taxon>
    </lineage>
</organism>
<evidence type="ECO:0000313" key="7">
    <source>
        <dbReference type="EMBL" id="MBV4535555.1"/>
    </source>
</evidence>
<evidence type="ECO:0000256" key="1">
    <source>
        <dbReference type="ARBA" id="ARBA00022491"/>
    </source>
</evidence>
<dbReference type="GO" id="GO:0003700">
    <property type="term" value="F:DNA-binding transcription factor activity"/>
    <property type="evidence" value="ECO:0007669"/>
    <property type="project" value="TreeGrafter"/>
</dbReference>
<keyword evidence="1" id="KW-0678">Repressor</keyword>
<dbReference type="Proteomes" id="UP000599879">
    <property type="component" value="Unassembled WGS sequence"/>
</dbReference>
<dbReference type="CDD" id="cd01392">
    <property type="entry name" value="HTH_LacI"/>
    <property type="match status" value="1"/>
</dbReference>
<dbReference type="Pfam" id="PF00356">
    <property type="entry name" value="LacI"/>
    <property type="match status" value="1"/>
</dbReference>
<dbReference type="SUPFAM" id="SSF53822">
    <property type="entry name" value="Periplasmic binding protein-like I"/>
    <property type="match status" value="1"/>
</dbReference>
<dbReference type="SMART" id="SM00354">
    <property type="entry name" value="HTH_LACI"/>
    <property type="match status" value="1"/>
</dbReference>
<protein>
    <submittedName>
        <fullName evidence="6">LacI family DNA-binding transcriptional regulator</fullName>
    </submittedName>
    <submittedName>
        <fullName evidence="7">LacI family transcriptional regulator</fullName>
    </submittedName>
</protein>
<dbReference type="PROSITE" id="PS50932">
    <property type="entry name" value="HTH_LACI_2"/>
    <property type="match status" value="1"/>
</dbReference>
<dbReference type="Gene3D" id="3.40.50.2300">
    <property type="match status" value="2"/>
</dbReference>
<dbReference type="InterPro" id="IPR010982">
    <property type="entry name" value="Lambda_DNA-bd_dom_sf"/>
</dbReference>
<dbReference type="PANTHER" id="PTHR30146:SF148">
    <property type="entry name" value="HTH-TYPE TRANSCRIPTIONAL REPRESSOR PURR-RELATED"/>
    <property type="match status" value="1"/>
</dbReference>
<dbReference type="PRINTS" id="PR00036">
    <property type="entry name" value="HTHLACI"/>
</dbReference>
<name>A0A923JWV8_9PSED</name>
<proteinExistence type="predicted"/>
<evidence type="ECO:0000256" key="3">
    <source>
        <dbReference type="ARBA" id="ARBA00023125"/>
    </source>
</evidence>
<evidence type="ECO:0000256" key="2">
    <source>
        <dbReference type="ARBA" id="ARBA00023015"/>
    </source>
</evidence>